<reference evidence="1" key="1">
    <citation type="submission" date="2021-05" db="EMBL/GenBank/DDBJ databases">
        <authorList>
            <person name="Pan Q."/>
            <person name="Jouanno E."/>
            <person name="Zahm M."/>
            <person name="Klopp C."/>
            <person name="Cabau C."/>
            <person name="Louis A."/>
            <person name="Berthelot C."/>
            <person name="Parey E."/>
            <person name="Roest Crollius H."/>
            <person name="Montfort J."/>
            <person name="Robinson-Rechavi M."/>
            <person name="Bouchez O."/>
            <person name="Lampietro C."/>
            <person name="Lopez Roques C."/>
            <person name="Donnadieu C."/>
            <person name="Postlethwait J."/>
            <person name="Bobe J."/>
            <person name="Dillon D."/>
            <person name="Chandos A."/>
            <person name="von Hippel F."/>
            <person name="Guiguen Y."/>
        </authorList>
    </citation>
    <scope>NUCLEOTIDE SEQUENCE</scope>
    <source>
        <strain evidence="1">YG-Jan2019</strain>
    </source>
</reference>
<name>A0ACC2HFE7_DALPE</name>
<comment type="caution">
    <text evidence="1">The sequence shown here is derived from an EMBL/GenBank/DDBJ whole genome shotgun (WGS) entry which is preliminary data.</text>
</comment>
<accession>A0ACC2HFE7</accession>
<organism evidence="1 2">
    <name type="scientific">Dallia pectoralis</name>
    <name type="common">Alaska blackfish</name>
    <dbReference type="NCBI Taxonomy" id="75939"/>
    <lineage>
        <taxon>Eukaryota</taxon>
        <taxon>Metazoa</taxon>
        <taxon>Chordata</taxon>
        <taxon>Craniata</taxon>
        <taxon>Vertebrata</taxon>
        <taxon>Euteleostomi</taxon>
        <taxon>Actinopterygii</taxon>
        <taxon>Neopterygii</taxon>
        <taxon>Teleostei</taxon>
        <taxon>Protacanthopterygii</taxon>
        <taxon>Esociformes</taxon>
        <taxon>Umbridae</taxon>
        <taxon>Dallia</taxon>
    </lineage>
</organism>
<dbReference type="EMBL" id="CM055730">
    <property type="protein sequence ID" value="KAJ8014395.1"/>
    <property type="molecule type" value="Genomic_DNA"/>
</dbReference>
<sequence length="812" mass="92172">MWAKWTSFQRVQGTTRRKNRKRTLSSMTVTTHTTSALCPEHQHDILCDSIKQLEAREAAKRKEGPLQQIGSITTNQLSTKQNAQLLNLIGEKCMVNCFFDGVATKALWDTGMRQICLMNEKWRKEHLPHTTLRGLEEILGPGTLTGRAVNQTVIPFESWVEVTFQLGTDKTTLLELEVPILVCGDTGVAEEPIIGYNVIEHLLNSGVERPAKVKTKAMSTALSCDRKKAEVLLNLVGSQDVGFSDGVVKVGRSVTKIPAQQARAVKCHIKTGPLLSDQDALFVPDEGAKWPDGLREGLGAVLYQRQRGKLVVIAYGSRTLTPPEKNYHLHSGKLEFLAMKWAISKLNATTYRWVAELADFRYTIKYRPGKSNGDADGLSRMPLHMEQYMKTCSEEVQPEVIVSLAQSAVVQSQERGPWLCPLTIETELSGGQEEELFTSVAEIPKDVLRKAQEDPEIREAVTYLKMKPRLGNRRQGREVRGLMRERAKLHLDEHGLLFRKTATRHQLVLPRRYHELVYKELHQDNGHLGAERLHEKQASKQTDRAPRVNITTTYPFELVSIDFLHLERSKGGYEYILVVMDHFTRFAQAYACRNKSAKTAAEKVFGDSVLKFGFPTKLHHDQGREYDYRRFSKLQEYSGVRGSHTTPYHPQGNGQVERFNRTLLAMLRTLPETAKADWRTSLAKVVNAYNCTKSEATGFAPYYLLFGRTPRLPIDIMFGVPAKNQNSSYQDYTEDWRKRMTEAYKLASGVSHKEKERSKALYDKKIHGAELIPGNRVLVRNFKEKGGPGKLRSFWEDQVYVVTKRQCQDSPV</sequence>
<keyword evidence="2" id="KW-1185">Reference proteome</keyword>
<gene>
    <name evidence="1" type="ORF">DPEC_G00039780</name>
</gene>
<protein>
    <submittedName>
        <fullName evidence="1">Uncharacterized protein</fullName>
    </submittedName>
</protein>
<proteinExistence type="predicted"/>
<dbReference type="Proteomes" id="UP001157502">
    <property type="component" value="Chromosome 3"/>
</dbReference>
<evidence type="ECO:0000313" key="1">
    <source>
        <dbReference type="EMBL" id="KAJ8014395.1"/>
    </source>
</evidence>
<evidence type="ECO:0000313" key="2">
    <source>
        <dbReference type="Proteomes" id="UP001157502"/>
    </source>
</evidence>